<dbReference type="AlphaFoldDB" id="A0A6B3L946"/>
<dbReference type="Proteomes" id="UP000475117">
    <property type="component" value="Chromosome"/>
</dbReference>
<dbReference type="KEGG" id="soa:G3M56_013605"/>
<organism evidence="1 2">
    <name type="scientific">Sulfuriroseicoccus oceanibius</name>
    <dbReference type="NCBI Taxonomy" id="2707525"/>
    <lineage>
        <taxon>Bacteria</taxon>
        <taxon>Pseudomonadati</taxon>
        <taxon>Verrucomicrobiota</taxon>
        <taxon>Verrucomicrobiia</taxon>
        <taxon>Verrucomicrobiales</taxon>
        <taxon>Verrucomicrobiaceae</taxon>
        <taxon>Sulfuriroseicoccus</taxon>
    </lineage>
</organism>
<reference evidence="1 2" key="1">
    <citation type="submission" date="2020-12" db="EMBL/GenBank/DDBJ databases">
        <title>Sulforoseuscoccus oceanibium gen. nov., sp. nov., a representative of the phylum Verrucomicrobia with special cytoplasmic membrane, and proposal of Sulforoseuscoccusaceae fam. nov.</title>
        <authorList>
            <person name="Xi F."/>
        </authorList>
    </citation>
    <scope>NUCLEOTIDE SEQUENCE [LARGE SCALE GENOMIC DNA]</scope>
    <source>
        <strain evidence="1 2">T37</strain>
    </source>
</reference>
<sequence length="244" mass="26251">MKLEIKTLAASLMVAAPVIAGEAPKATEVVSESPSVFSGKLVAGYSSSYEFRGVDFGDHLVDVCLSTGFDLGNDVELGLGTWYGSLVQDDYTELNLVADVTKSFGAFELGAGYTYYYFGESGAKAHEVGLFGSYQIVPAVAWNLGGYYDFETEGTYIETSLAAETQCLIWDRLTWAAEIGVAYNVDYYVDGDGFNHSFLEISAPITLTDNATLTPFIRGTLAMDVLEDSEDDLLIGGVSLAVTF</sequence>
<gene>
    <name evidence="1" type="ORF">G3M56_013605</name>
</gene>
<accession>A0A6B3L946</accession>
<evidence type="ECO:0000313" key="1">
    <source>
        <dbReference type="EMBL" id="QQL44893.1"/>
    </source>
</evidence>
<dbReference type="EMBL" id="CP066776">
    <property type="protein sequence ID" value="QQL44893.1"/>
    <property type="molecule type" value="Genomic_DNA"/>
</dbReference>
<protein>
    <submittedName>
        <fullName evidence="1">Uncharacterized protein</fullName>
    </submittedName>
</protein>
<evidence type="ECO:0000313" key="2">
    <source>
        <dbReference type="Proteomes" id="UP000475117"/>
    </source>
</evidence>
<proteinExistence type="predicted"/>
<dbReference type="RefSeq" id="WP_164364729.1">
    <property type="nucleotide sequence ID" value="NZ_CP066776.1"/>
</dbReference>
<keyword evidence="2" id="KW-1185">Reference proteome</keyword>
<name>A0A6B3L946_9BACT</name>